<dbReference type="RefSeq" id="WP_366090689.1">
    <property type="nucleotide sequence ID" value="NZ_JBFASG010000054.1"/>
</dbReference>
<gene>
    <name evidence="3" type="ORF">AB0L03_33050</name>
</gene>
<evidence type="ECO:0000256" key="1">
    <source>
        <dbReference type="ARBA" id="ARBA00022729"/>
    </source>
</evidence>
<dbReference type="Proteomes" id="UP001552479">
    <property type="component" value="Unassembled WGS sequence"/>
</dbReference>
<feature type="signal peptide" evidence="2">
    <location>
        <begin position="1"/>
        <end position="25"/>
    </location>
</feature>
<accession>A0ABV3J4K6</accession>
<dbReference type="InterPro" id="IPR006311">
    <property type="entry name" value="TAT_signal"/>
</dbReference>
<dbReference type="EMBL" id="JBFASG010000054">
    <property type="protein sequence ID" value="MEV4927582.1"/>
    <property type="molecule type" value="Genomic_DNA"/>
</dbReference>
<dbReference type="InterPro" id="IPR005519">
    <property type="entry name" value="Acid_phosphat_B-like"/>
</dbReference>
<dbReference type="InterPro" id="IPR036412">
    <property type="entry name" value="HAD-like_sf"/>
</dbReference>
<dbReference type="SUPFAM" id="SSF56784">
    <property type="entry name" value="HAD-like"/>
    <property type="match status" value="1"/>
</dbReference>
<reference evidence="3 4" key="1">
    <citation type="submission" date="2024-06" db="EMBL/GenBank/DDBJ databases">
        <title>The Natural Products Discovery Center: Release of the First 8490 Sequenced Strains for Exploring Actinobacteria Biosynthetic Diversity.</title>
        <authorList>
            <person name="Kalkreuter E."/>
            <person name="Kautsar S.A."/>
            <person name="Yang D."/>
            <person name="Bader C.D."/>
            <person name="Teijaro C.N."/>
            <person name="Fluegel L."/>
            <person name="Davis C.M."/>
            <person name="Simpson J.R."/>
            <person name="Lauterbach L."/>
            <person name="Steele A.D."/>
            <person name="Gui C."/>
            <person name="Meng S."/>
            <person name="Li G."/>
            <person name="Viehrig K."/>
            <person name="Ye F."/>
            <person name="Su P."/>
            <person name="Kiefer A.F."/>
            <person name="Nichols A."/>
            <person name="Cepeda A.J."/>
            <person name="Yan W."/>
            <person name="Fan B."/>
            <person name="Jiang Y."/>
            <person name="Adhikari A."/>
            <person name="Zheng C.-J."/>
            <person name="Schuster L."/>
            <person name="Cowan T.M."/>
            <person name="Smanski M.J."/>
            <person name="Chevrette M.G."/>
            <person name="De Carvalho L.P.S."/>
            <person name="Shen B."/>
        </authorList>
    </citation>
    <scope>NUCLEOTIDE SEQUENCE [LARGE SCALE GENOMIC DNA]</scope>
    <source>
        <strain evidence="3 4">NPDC053791</strain>
    </source>
</reference>
<evidence type="ECO:0000313" key="4">
    <source>
        <dbReference type="Proteomes" id="UP001552479"/>
    </source>
</evidence>
<evidence type="ECO:0000313" key="3">
    <source>
        <dbReference type="EMBL" id="MEV4927582.1"/>
    </source>
</evidence>
<feature type="chain" id="PRO_5045532658" evidence="2">
    <location>
        <begin position="26"/>
        <end position="231"/>
    </location>
</feature>
<dbReference type="Pfam" id="PF03767">
    <property type="entry name" value="Acid_phosphat_B"/>
    <property type="match status" value="1"/>
</dbReference>
<dbReference type="PANTHER" id="PTHR31284:SF10">
    <property type="entry name" value="ACID PHOSPHATASE-LIKE PROTEIN"/>
    <property type="match status" value="1"/>
</dbReference>
<keyword evidence="4" id="KW-1185">Reference proteome</keyword>
<dbReference type="InterPro" id="IPR023214">
    <property type="entry name" value="HAD_sf"/>
</dbReference>
<evidence type="ECO:0000256" key="2">
    <source>
        <dbReference type="SAM" id="SignalP"/>
    </source>
</evidence>
<dbReference type="PANTHER" id="PTHR31284">
    <property type="entry name" value="ACID PHOSPHATASE-LIKE PROTEIN"/>
    <property type="match status" value="1"/>
</dbReference>
<comment type="caution">
    <text evidence="3">The sequence shown here is derived from an EMBL/GenBank/DDBJ whole genome shotgun (WGS) entry which is preliminary data.</text>
</comment>
<name>A0ABV3J4K6_9ACTN</name>
<sequence>MSAPIPARRAALALAATVLATAATAATTTAATAADAGRPAAVTAGVGTSTSAGTSALAAHTSGTAGLKGVDYATWQRDVQAVVDQALPYVKERTANAHGRKQAVVLDIDNTSLETDFHWTYPTPAVKPVLDLTRYAHARGADVFFVTARPGILDGLTEHNLRDAGYPVSGLYVRHLPDLFQEVSTYKTAKRAEIENNGYTIIANIGNNTGDLVGGHAERTFKLPDYDGKLS</sequence>
<dbReference type="Gene3D" id="3.40.50.1000">
    <property type="entry name" value="HAD superfamily/HAD-like"/>
    <property type="match status" value="1"/>
</dbReference>
<proteinExistence type="predicted"/>
<organism evidence="3 4">
    <name type="scientific">Streptomyces roseoverticillatus</name>
    <dbReference type="NCBI Taxonomy" id="66429"/>
    <lineage>
        <taxon>Bacteria</taxon>
        <taxon>Bacillati</taxon>
        <taxon>Actinomycetota</taxon>
        <taxon>Actinomycetes</taxon>
        <taxon>Kitasatosporales</taxon>
        <taxon>Streptomycetaceae</taxon>
        <taxon>Streptomyces</taxon>
    </lineage>
</organism>
<protein>
    <submittedName>
        <fullName evidence="3">HAD family acid phosphatase</fullName>
    </submittedName>
</protein>
<keyword evidence="1 2" id="KW-0732">Signal</keyword>
<dbReference type="PROSITE" id="PS51318">
    <property type="entry name" value="TAT"/>
    <property type="match status" value="1"/>
</dbReference>